<name>B8C761_THAPS</name>
<comment type="similarity">
    <text evidence="4">Belongs to the HSF family.</text>
</comment>
<evidence type="ECO:0000256" key="2">
    <source>
        <dbReference type="ARBA" id="ARBA00023125"/>
    </source>
</evidence>
<dbReference type="GO" id="GO:0043565">
    <property type="term" value="F:sequence-specific DNA binding"/>
    <property type="evidence" value="ECO:0007669"/>
    <property type="project" value="InterPro"/>
</dbReference>
<feature type="domain" description="HSF-type DNA-binding" evidence="6">
    <location>
        <begin position="102"/>
        <end position="198"/>
    </location>
</feature>
<dbReference type="Gene3D" id="1.10.10.10">
    <property type="entry name" value="Winged helix-like DNA-binding domain superfamily/Winged helix DNA-binding domain"/>
    <property type="match status" value="1"/>
</dbReference>
<reference evidence="7 8" key="1">
    <citation type="journal article" date="2004" name="Science">
        <title>The genome of the diatom Thalassiosira pseudonana: ecology, evolution, and metabolism.</title>
        <authorList>
            <person name="Armbrust E.V."/>
            <person name="Berges J.A."/>
            <person name="Bowler C."/>
            <person name="Green B.R."/>
            <person name="Martinez D."/>
            <person name="Putnam N.H."/>
            <person name="Zhou S."/>
            <person name="Allen A.E."/>
            <person name="Apt K.E."/>
            <person name="Bechner M."/>
            <person name="Brzezinski M.A."/>
            <person name="Chaal B.K."/>
            <person name="Chiovitti A."/>
            <person name="Davis A.K."/>
            <person name="Demarest M.S."/>
            <person name="Detter J.C."/>
            <person name="Glavina T."/>
            <person name="Goodstein D."/>
            <person name="Hadi M.Z."/>
            <person name="Hellsten U."/>
            <person name="Hildebrand M."/>
            <person name="Jenkins B.D."/>
            <person name="Jurka J."/>
            <person name="Kapitonov V.V."/>
            <person name="Kroger N."/>
            <person name="Lau W.W."/>
            <person name="Lane T.W."/>
            <person name="Larimer F.W."/>
            <person name="Lippmeier J.C."/>
            <person name="Lucas S."/>
            <person name="Medina M."/>
            <person name="Montsant A."/>
            <person name="Obornik M."/>
            <person name="Parker M.S."/>
            <person name="Palenik B."/>
            <person name="Pazour G.J."/>
            <person name="Richardson P.M."/>
            <person name="Rynearson T.A."/>
            <person name="Saito M.A."/>
            <person name="Schwartz D.C."/>
            <person name="Thamatrakoln K."/>
            <person name="Valentin K."/>
            <person name="Vardi A."/>
            <person name="Wilkerson F.P."/>
            <person name="Rokhsar D.S."/>
        </authorList>
    </citation>
    <scope>NUCLEOTIDE SEQUENCE [LARGE SCALE GENOMIC DNA]</scope>
    <source>
        <strain evidence="7 8">CCMP1335</strain>
    </source>
</reference>
<dbReference type="RefSeq" id="XP_002292072.1">
    <property type="nucleotide sequence ID" value="XM_002292036.1"/>
</dbReference>
<evidence type="ECO:0000313" key="8">
    <source>
        <dbReference type="Proteomes" id="UP000001449"/>
    </source>
</evidence>
<dbReference type="EMBL" id="CM000644">
    <property type="protein sequence ID" value="EED90923.1"/>
    <property type="molecule type" value="Genomic_DNA"/>
</dbReference>
<evidence type="ECO:0000256" key="4">
    <source>
        <dbReference type="RuleBase" id="RU004020"/>
    </source>
</evidence>
<keyword evidence="8" id="KW-1185">Reference proteome</keyword>
<feature type="compositionally biased region" description="Pro residues" evidence="5">
    <location>
        <begin position="298"/>
        <end position="315"/>
    </location>
</feature>
<evidence type="ECO:0000256" key="1">
    <source>
        <dbReference type="ARBA" id="ARBA00004123"/>
    </source>
</evidence>
<dbReference type="HOGENOM" id="CLU_724614_0_0_1"/>
<dbReference type="OMA" id="PRRIDHT"/>
<keyword evidence="3" id="KW-0539">Nucleus</keyword>
<protein>
    <recommendedName>
        <fullName evidence="6">HSF-type DNA-binding domain-containing protein</fullName>
    </recommendedName>
</protein>
<evidence type="ECO:0000313" key="7">
    <source>
        <dbReference type="EMBL" id="EED90923.1"/>
    </source>
</evidence>
<dbReference type="GeneID" id="7449828"/>
<proteinExistence type="inferred from homology"/>
<keyword evidence="2" id="KW-0238">DNA-binding</keyword>
<dbReference type="AlphaFoldDB" id="B8C761"/>
<feature type="compositionally biased region" description="Acidic residues" evidence="5">
    <location>
        <begin position="369"/>
        <end position="382"/>
    </location>
</feature>
<evidence type="ECO:0000259" key="6">
    <source>
        <dbReference type="SMART" id="SM00415"/>
    </source>
</evidence>
<dbReference type="PRINTS" id="PR00056">
    <property type="entry name" value="HSFDOMAIN"/>
</dbReference>
<dbReference type="SMART" id="SM00415">
    <property type="entry name" value="HSF"/>
    <property type="match status" value="1"/>
</dbReference>
<dbReference type="GO" id="GO:0005634">
    <property type="term" value="C:nucleus"/>
    <property type="evidence" value="ECO:0007669"/>
    <property type="project" value="UniProtKB-SubCell"/>
</dbReference>
<dbReference type="FunFam" id="1.10.10.10:FF:000479">
    <property type="entry name" value="Predicted protein"/>
    <property type="match status" value="1"/>
</dbReference>
<evidence type="ECO:0000256" key="3">
    <source>
        <dbReference type="ARBA" id="ARBA00023242"/>
    </source>
</evidence>
<dbReference type="InterPro" id="IPR000232">
    <property type="entry name" value="HSF_DNA-bd"/>
</dbReference>
<feature type="compositionally biased region" description="Low complexity" evidence="5">
    <location>
        <begin position="10"/>
        <end position="22"/>
    </location>
</feature>
<dbReference type="GO" id="GO:0003700">
    <property type="term" value="F:DNA-binding transcription factor activity"/>
    <property type="evidence" value="ECO:0007669"/>
    <property type="project" value="InterPro"/>
</dbReference>
<feature type="region of interest" description="Disordered" evidence="5">
    <location>
        <begin position="298"/>
        <end position="382"/>
    </location>
</feature>
<dbReference type="InterPro" id="IPR036390">
    <property type="entry name" value="WH_DNA-bd_sf"/>
</dbReference>
<evidence type="ECO:0000256" key="5">
    <source>
        <dbReference type="SAM" id="MobiDB-lite"/>
    </source>
</evidence>
<dbReference type="PANTHER" id="PTHR10015">
    <property type="entry name" value="HEAT SHOCK TRANSCRIPTION FACTOR"/>
    <property type="match status" value="1"/>
</dbReference>
<dbReference type="Proteomes" id="UP000001449">
    <property type="component" value="Chromosome 8"/>
</dbReference>
<reference evidence="7 8" key="2">
    <citation type="journal article" date="2008" name="Nature">
        <title>The Phaeodactylum genome reveals the evolutionary history of diatom genomes.</title>
        <authorList>
            <person name="Bowler C."/>
            <person name="Allen A.E."/>
            <person name="Badger J.H."/>
            <person name="Grimwood J."/>
            <person name="Jabbari K."/>
            <person name="Kuo A."/>
            <person name="Maheswari U."/>
            <person name="Martens C."/>
            <person name="Maumus F."/>
            <person name="Otillar R.P."/>
            <person name="Rayko E."/>
            <person name="Salamov A."/>
            <person name="Vandepoele K."/>
            <person name="Beszteri B."/>
            <person name="Gruber A."/>
            <person name="Heijde M."/>
            <person name="Katinka M."/>
            <person name="Mock T."/>
            <person name="Valentin K."/>
            <person name="Verret F."/>
            <person name="Berges J.A."/>
            <person name="Brownlee C."/>
            <person name="Cadoret J.P."/>
            <person name="Chiovitti A."/>
            <person name="Choi C.J."/>
            <person name="Coesel S."/>
            <person name="De Martino A."/>
            <person name="Detter J.C."/>
            <person name="Durkin C."/>
            <person name="Falciatore A."/>
            <person name="Fournet J."/>
            <person name="Haruta M."/>
            <person name="Huysman M.J."/>
            <person name="Jenkins B.D."/>
            <person name="Jiroutova K."/>
            <person name="Jorgensen R.E."/>
            <person name="Joubert Y."/>
            <person name="Kaplan A."/>
            <person name="Kroger N."/>
            <person name="Kroth P.G."/>
            <person name="La Roche J."/>
            <person name="Lindquist E."/>
            <person name="Lommer M."/>
            <person name="Martin-Jezequel V."/>
            <person name="Lopez P.J."/>
            <person name="Lucas S."/>
            <person name="Mangogna M."/>
            <person name="McGinnis K."/>
            <person name="Medlin L.K."/>
            <person name="Montsant A."/>
            <person name="Oudot-Le Secq M.P."/>
            <person name="Napoli C."/>
            <person name="Obornik M."/>
            <person name="Parker M.S."/>
            <person name="Petit J.L."/>
            <person name="Porcel B.M."/>
            <person name="Poulsen N."/>
            <person name="Robison M."/>
            <person name="Rychlewski L."/>
            <person name="Rynearson T.A."/>
            <person name="Schmutz J."/>
            <person name="Shapiro H."/>
            <person name="Siaut M."/>
            <person name="Stanley M."/>
            <person name="Sussman M.R."/>
            <person name="Taylor A.R."/>
            <person name="Vardi A."/>
            <person name="von Dassow P."/>
            <person name="Vyverman W."/>
            <person name="Willis A."/>
            <person name="Wyrwicz L.S."/>
            <person name="Rokhsar D.S."/>
            <person name="Weissenbach J."/>
            <person name="Armbrust E.V."/>
            <person name="Green B.R."/>
            <person name="Van de Peer Y."/>
            <person name="Grigoriev I.V."/>
        </authorList>
    </citation>
    <scope>NUCLEOTIDE SEQUENCE [LARGE SCALE GENOMIC DNA]</scope>
    <source>
        <strain evidence="7 8">CCMP1335</strain>
    </source>
</reference>
<organism evidence="7 8">
    <name type="scientific">Thalassiosira pseudonana</name>
    <name type="common">Marine diatom</name>
    <name type="synonym">Cyclotella nana</name>
    <dbReference type="NCBI Taxonomy" id="35128"/>
    <lineage>
        <taxon>Eukaryota</taxon>
        <taxon>Sar</taxon>
        <taxon>Stramenopiles</taxon>
        <taxon>Ochrophyta</taxon>
        <taxon>Bacillariophyta</taxon>
        <taxon>Coscinodiscophyceae</taxon>
        <taxon>Thalassiosirophycidae</taxon>
        <taxon>Thalassiosirales</taxon>
        <taxon>Thalassiosiraceae</taxon>
        <taxon>Thalassiosira</taxon>
    </lineage>
</organism>
<dbReference type="InterPro" id="IPR036388">
    <property type="entry name" value="WH-like_DNA-bd_sf"/>
</dbReference>
<dbReference type="SUPFAM" id="SSF46785">
    <property type="entry name" value="Winged helix' DNA-binding domain"/>
    <property type="match status" value="1"/>
</dbReference>
<dbReference type="PaxDb" id="35128-Thaps23803"/>
<sequence length="382" mass="42665">MPLPPSPEQNPNNAGSNNNDNNQRQHDVPSYPPHGVAAVAPSPHHGVPYPPHDANRRHMMGMTSIPPVSVRQTAPPRRIDHTYRDFSRHSPDHHEFPISKKSTTNFPAKLHKMLSAPEYSRIITWMPHGRAWKILDKDRLVDEVIPKYFVQTKYESFTRQLSGWGFKRLHQSGPDFRCYYHECFLRGLPHLTCMMKRSEPNQGKLLPNVEGEPNFYEIEKTHPLPPPTAMLMPGYAPQPPYPGYGGHPGYPPYGSPLGHDPYAEYDPYAGYPPYGGPPPHYDPYAGYPPPYPPHGGYYPPPPGHGGPYDAPPGYSPNPYEREGYPQQQPSAGENDGDGFSPSAQHPAADAEGGEGKEDDLPPAMHPRNEDDDIDVDDADRST</sequence>
<comment type="subcellular location">
    <subcellularLocation>
        <location evidence="1">Nucleus</location>
    </subcellularLocation>
</comment>
<dbReference type="PANTHER" id="PTHR10015:SF206">
    <property type="entry name" value="HSF-TYPE DNA-BINDING DOMAIN-CONTAINING PROTEIN"/>
    <property type="match status" value="1"/>
</dbReference>
<feature type="region of interest" description="Disordered" evidence="5">
    <location>
        <begin position="1"/>
        <end position="60"/>
    </location>
</feature>
<dbReference type="eggNOG" id="KOG0627">
    <property type="taxonomic scope" value="Eukaryota"/>
</dbReference>
<dbReference type="Pfam" id="PF00447">
    <property type="entry name" value="HSF_DNA-bind"/>
    <property type="match status" value="1"/>
</dbReference>
<accession>B8C761</accession>
<dbReference type="KEGG" id="tps:THAPSDRAFT_23803"/>
<gene>
    <name evidence="7" type="ORF">THAPSDRAFT_23803</name>
</gene>
<dbReference type="InParanoid" id="B8C761"/>